<keyword evidence="2" id="KW-0150">Chloroplast</keyword>
<dbReference type="EMBL" id="MF276982">
    <property type="protein sequence ID" value="AWI68619.1"/>
    <property type="molecule type" value="Genomic_DNA"/>
</dbReference>
<name>A0A2U8GJA4_PSEBY</name>
<feature type="compositionally biased region" description="Low complexity" evidence="1">
    <location>
        <begin position="339"/>
        <end position="355"/>
    </location>
</feature>
<protein>
    <submittedName>
        <fullName evidence="2">Uncharacterized protein</fullName>
    </submittedName>
</protein>
<dbReference type="AlphaFoldDB" id="A0A2U8GJA4"/>
<geneLocation type="chloroplast" evidence="2"/>
<feature type="compositionally biased region" description="Polar residues" evidence="1">
    <location>
        <begin position="328"/>
        <end position="338"/>
    </location>
</feature>
<organism evidence="2">
    <name type="scientific">Pseudopediastrum boryanum</name>
    <name type="common">Green alga</name>
    <name type="synonym">Pediastrum boryanum</name>
    <dbReference type="NCBI Taxonomy" id="55410"/>
    <lineage>
        <taxon>Eukaryota</taxon>
        <taxon>Viridiplantae</taxon>
        <taxon>Chlorophyta</taxon>
        <taxon>core chlorophytes</taxon>
        <taxon>Chlorophyceae</taxon>
        <taxon>CS clade</taxon>
        <taxon>Sphaeropleales</taxon>
        <taxon>Hydrodictyaceae</taxon>
        <taxon>Pseudopediastrum</taxon>
    </lineage>
</organism>
<reference evidence="2" key="1">
    <citation type="journal article" date="2018" name="Am. J. Bot.">
        <title>Organellar phylogenomics inform systematics in the green algal family Hydrodictyaceae (Chlorophyceae) and provide clues to the complex evolutionary history of plastid genomes in the green algal tree of life.</title>
        <authorList>
            <person name="McManus H.A."/>
            <person name="Fucikova K."/>
            <person name="Lewis P.O."/>
            <person name="Lewis L.A."/>
            <person name="Karol K.G."/>
        </authorList>
    </citation>
    <scope>NUCLEOTIDE SEQUENCE</scope>
</reference>
<dbReference type="GeneID" id="36951772"/>
<keyword evidence="2" id="KW-0934">Plastid</keyword>
<evidence type="ECO:0000256" key="1">
    <source>
        <dbReference type="SAM" id="MobiDB-lite"/>
    </source>
</evidence>
<dbReference type="GeneID" id="36951752"/>
<accession>A0A2U8GJA4</accession>
<dbReference type="RefSeq" id="YP_009492076.1">
    <property type="nucleotide sequence ID" value="NC_037920.1"/>
</dbReference>
<evidence type="ECO:0000313" key="2">
    <source>
        <dbReference type="EMBL" id="AWI68618.1"/>
    </source>
</evidence>
<sequence>MGFGSKRAKTSKKGFQNLTEELALTSLAISIRDKKIYDEIAKKFKDLKASANSYGVGAIVYQGFSWANDSVFLGWCDALQSGTFRFLGNDSKETLEDFRKNFINKKENLDKLEKLSVTGFEGVCELTISGVNLQSDLDALFEETMVDQETKQPKVSLDKKGALIIGSVSNKNYVKFSGISNKDKKLEKVILQVIIKVDGAGLAYFLKFNPDSTPEDLLASLVNQKFSKIKMVGIVNIAQTQLAKFHKLSTIKEQFKKDTVETSKSGKTTHRALKTVENKLSKKNETEETQELLLKWLNALKAISVKGVFEGSKLSDQIVKQLGKVKSSTARSSKTQTITTDAAAETQESAAESSDVLASTDEAAE</sequence>
<feature type="region of interest" description="Disordered" evidence="1">
    <location>
        <begin position="328"/>
        <end position="365"/>
    </location>
</feature>
<dbReference type="EMBL" id="MF276982">
    <property type="protein sequence ID" value="AWI68618.1"/>
    <property type="molecule type" value="Genomic_DNA"/>
</dbReference>
<proteinExistence type="predicted"/>
<dbReference type="RefSeq" id="YP_009492116.1">
    <property type="nucleotide sequence ID" value="NC_037920.1"/>
</dbReference>